<dbReference type="SMART" id="SM00344">
    <property type="entry name" value="HTH_ASNC"/>
    <property type="match status" value="1"/>
</dbReference>
<dbReference type="PRINTS" id="PR00033">
    <property type="entry name" value="HTHASNC"/>
</dbReference>
<evidence type="ECO:0000256" key="1">
    <source>
        <dbReference type="ARBA" id="ARBA00023015"/>
    </source>
</evidence>
<dbReference type="CDD" id="cd00090">
    <property type="entry name" value="HTH_ARSR"/>
    <property type="match status" value="1"/>
</dbReference>
<dbReference type="InterPro" id="IPR000485">
    <property type="entry name" value="AsnC-type_HTH_dom"/>
</dbReference>
<dbReference type="InterPro" id="IPR011008">
    <property type="entry name" value="Dimeric_a/b-barrel"/>
</dbReference>
<dbReference type="PROSITE" id="PS50956">
    <property type="entry name" value="HTH_ASNC_2"/>
    <property type="match status" value="1"/>
</dbReference>
<organism evidence="6 7">
    <name type="scientific">Leucobacter komagatae</name>
    <dbReference type="NCBI Taxonomy" id="55969"/>
    <lineage>
        <taxon>Bacteria</taxon>
        <taxon>Bacillati</taxon>
        <taxon>Actinomycetota</taxon>
        <taxon>Actinomycetes</taxon>
        <taxon>Micrococcales</taxon>
        <taxon>Microbacteriaceae</taxon>
        <taxon>Leucobacter</taxon>
    </lineage>
</organism>
<evidence type="ECO:0000259" key="5">
    <source>
        <dbReference type="PROSITE" id="PS50956"/>
    </source>
</evidence>
<feature type="domain" description="HTH asnC-type" evidence="5">
    <location>
        <begin position="3"/>
        <end position="64"/>
    </location>
</feature>
<gene>
    <name evidence="6" type="ORF">FB468_2452</name>
</gene>
<evidence type="ECO:0000313" key="6">
    <source>
        <dbReference type="EMBL" id="TQL44395.1"/>
    </source>
</evidence>
<dbReference type="SUPFAM" id="SSF54909">
    <property type="entry name" value="Dimeric alpha+beta barrel"/>
    <property type="match status" value="1"/>
</dbReference>
<reference evidence="6 7" key="1">
    <citation type="submission" date="2019-06" db="EMBL/GenBank/DDBJ databases">
        <title>Sequencing the genomes of 1000 actinobacteria strains.</title>
        <authorList>
            <person name="Klenk H.-P."/>
        </authorList>
    </citation>
    <scope>NUCLEOTIDE SEQUENCE [LARGE SCALE GENOMIC DNA]</scope>
    <source>
        <strain evidence="6 7">DSM 8803</strain>
    </source>
</reference>
<dbReference type="InterPro" id="IPR011991">
    <property type="entry name" value="ArsR-like_HTH"/>
</dbReference>
<dbReference type="InterPro" id="IPR036388">
    <property type="entry name" value="WH-like_DNA-bd_sf"/>
</dbReference>
<dbReference type="InterPro" id="IPR036390">
    <property type="entry name" value="WH_DNA-bd_sf"/>
</dbReference>
<name>A0A542Y8J0_9MICO</name>
<dbReference type="RefSeq" id="WP_281290281.1">
    <property type="nucleotide sequence ID" value="NZ_BAAAUY010000011.1"/>
</dbReference>
<dbReference type="GO" id="GO:0005829">
    <property type="term" value="C:cytosol"/>
    <property type="evidence" value="ECO:0007669"/>
    <property type="project" value="TreeGrafter"/>
</dbReference>
<evidence type="ECO:0000256" key="4">
    <source>
        <dbReference type="SAM" id="MobiDB-lite"/>
    </source>
</evidence>
<dbReference type="Gene3D" id="3.30.70.920">
    <property type="match status" value="1"/>
</dbReference>
<proteinExistence type="predicted"/>
<accession>A0A542Y8J0</accession>
<dbReference type="Proteomes" id="UP000319094">
    <property type="component" value="Unassembled WGS sequence"/>
</dbReference>
<dbReference type="GO" id="GO:0043200">
    <property type="term" value="P:response to amino acid"/>
    <property type="evidence" value="ECO:0007669"/>
    <property type="project" value="TreeGrafter"/>
</dbReference>
<protein>
    <submittedName>
        <fullName evidence="6">AsnC family transcriptional regulator</fullName>
    </submittedName>
</protein>
<dbReference type="AlphaFoldDB" id="A0A542Y8J0"/>
<dbReference type="Gene3D" id="1.10.10.10">
    <property type="entry name" value="Winged helix-like DNA-binding domain superfamily/Winged helix DNA-binding domain"/>
    <property type="match status" value="1"/>
</dbReference>
<keyword evidence="3" id="KW-0804">Transcription</keyword>
<evidence type="ECO:0000256" key="3">
    <source>
        <dbReference type="ARBA" id="ARBA00023163"/>
    </source>
</evidence>
<feature type="compositionally biased region" description="Basic residues" evidence="4">
    <location>
        <begin position="171"/>
        <end position="180"/>
    </location>
</feature>
<dbReference type="Pfam" id="PF01037">
    <property type="entry name" value="AsnC_trans_reg"/>
    <property type="match status" value="1"/>
</dbReference>
<dbReference type="SUPFAM" id="SSF46785">
    <property type="entry name" value="Winged helix' DNA-binding domain"/>
    <property type="match status" value="1"/>
</dbReference>
<dbReference type="PANTHER" id="PTHR30154:SF34">
    <property type="entry name" value="TRANSCRIPTIONAL REGULATOR AZLB"/>
    <property type="match status" value="1"/>
</dbReference>
<dbReference type="EMBL" id="VFON01000001">
    <property type="protein sequence ID" value="TQL44395.1"/>
    <property type="molecule type" value="Genomic_DNA"/>
</dbReference>
<evidence type="ECO:0000256" key="2">
    <source>
        <dbReference type="ARBA" id="ARBA00023125"/>
    </source>
</evidence>
<evidence type="ECO:0000313" key="7">
    <source>
        <dbReference type="Proteomes" id="UP000319094"/>
    </source>
</evidence>
<dbReference type="InterPro" id="IPR019887">
    <property type="entry name" value="Tscrpt_reg_AsnC/Lrp_C"/>
</dbReference>
<keyword evidence="2" id="KW-0238">DNA-binding</keyword>
<keyword evidence="1" id="KW-0805">Transcription regulation</keyword>
<comment type="caution">
    <text evidence="6">The sequence shown here is derived from an EMBL/GenBank/DDBJ whole genome shotgun (WGS) entry which is preliminary data.</text>
</comment>
<dbReference type="PANTHER" id="PTHR30154">
    <property type="entry name" value="LEUCINE-RESPONSIVE REGULATORY PROTEIN"/>
    <property type="match status" value="1"/>
</dbReference>
<feature type="region of interest" description="Disordered" evidence="4">
    <location>
        <begin position="153"/>
        <end position="180"/>
    </location>
</feature>
<keyword evidence="7" id="KW-1185">Reference proteome</keyword>
<dbReference type="GO" id="GO:0043565">
    <property type="term" value="F:sequence-specific DNA binding"/>
    <property type="evidence" value="ECO:0007669"/>
    <property type="project" value="InterPro"/>
</dbReference>
<feature type="compositionally biased region" description="Low complexity" evidence="4">
    <location>
        <begin position="153"/>
        <end position="164"/>
    </location>
</feature>
<dbReference type="InterPro" id="IPR019888">
    <property type="entry name" value="Tscrpt_reg_AsnC-like"/>
</dbReference>
<dbReference type="Pfam" id="PF13412">
    <property type="entry name" value="HTH_24"/>
    <property type="match status" value="1"/>
</dbReference>
<sequence>MKLDSVHRTMIEALQRDGRMSINALAEHLGISRSNAYQRFERLVSEGIIRGFSAQVSPPEVGLPISALVFVTLDQRLWPEFRAGLSSIAELEYFAVTTGGHDCMLLIRSASVTRIHTLVSLELASWESVKSTETVFLMDEQWSWPELPDADAPAAAQGPALGQETGMTRFIRQRRPAPGE</sequence>